<dbReference type="AlphaFoldDB" id="A0A0F9VNY5"/>
<organism evidence="1">
    <name type="scientific">marine sediment metagenome</name>
    <dbReference type="NCBI Taxonomy" id="412755"/>
    <lineage>
        <taxon>unclassified sequences</taxon>
        <taxon>metagenomes</taxon>
        <taxon>ecological metagenomes</taxon>
    </lineage>
</organism>
<accession>A0A0F9VNY5</accession>
<gene>
    <name evidence="1" type="ORF">LCGC14_0383550</name>
</gene>
<evidence type="ECO:0000313" key="1">
    <source>
        <dbReference type="EMBL" id="KKN75196.1"/>
    </source>
</evidence>
<sequence length="63" mass="7297">MSLTEMLQKEQEITMQLGEMETMVARKIFADWLSKVELPTYHTLTINATEAIRELLVTLVNEL</sequence>
<comment type="caution">
    <text evidence="1">The sequence shown here is derived from an EMBL/GenBank/DDBJ whole genome shotgun (WGS) entry which is preliminary data.</text>
</comment>
<protein>
    <submittedName>
        <fullName evidence="1">Uncharacterized protein</fullName>
    </submittedName>
</protein>
<name>A0A0F9VNY5_9ZZZZ</name>
<dbReference type="EMBL" id="LAZR01000314">
    <property type="protein sequence ID" value="KKN75196.1"/>
    <property type="molecule type" value="Genomic_DNA"/>
</dbReference>
<reference evidence="1" key="1">
    <citation type="journal article" date="2015" name="Nature">
        <title>Complex archaea that bridge the gap between prokaryotes and eukaryotes.</title>
        <authorList>
            <person name="Spang A."/>
            <person name="Saw J.H."/>
            <person name="Jorgensen S.L."/>
            <person name="Zaremba-Niedzwiedzka K."/>
            <person name="Martijn J."/>
            <person name="Lind A.E."/>
            <person name="van Eijk R."/>
            <person name="Schleper C."/>
            <person name="Guy L."/>
            <person name="Ettema T.J."/>
        </authorList>
    </citation>
    <scope>NUCLEOTIDE SEQUENCE</scope>
</reference>
<proteinExistence type="predicted"/>